<dbReference type="Gene3D" id="3.30.530.20">
    <property type="match status" value="1"/>
</dbReference>
<dbReference type="InterPro" id="IPR000799">
    <property type="entry name" value="StAR-like"/>
</dbReference>
<dbReference type="PANTHER" id="PTHR46121">
    <property type="entry name" value="STEROIDOGENIC ACUTE REGULATORY PROTEIN-LIKE"/>
    <property type="match status" value="1"/>
</dbReference>
<dbReference type="PROSITE" id="PS51439">
    <property type="entry name" value="MENTAL"/>
    <property type="match status" value="1"/>
</dbReference>
<name>A0ABM1E3Y3_PRICU</name>
<keyword evidence="2 5" id="KW-0812">Transmembrane</keyword>
<dbReference type="InterPro" id="IPR023393">
    <property type="entry name" value="START-like_dom_sf"/>
</dbReference>
<dbReference type="SMART" id="SM00234">
    <property type="entry name" value="START"/>
    <property type="match status" value="1"/>
</dbReference>
<evidence type="ECO:0000256" key="1">
    <source>
        <dbReference type="ARBA" id="ARBA00004141"/>
    </source>
</evidence>
<evidence type="ECO:0000256" key="5">
    <source>
        <dbReference type="SAM" id="Phobius"/>
    </source>
</evidence>
<feature type="region of interest" description="Disordered" evidence="4">
    <location>
        <begin position="203"/>
        <end position="251"/>
    </location>
</feature>
<comment type="subcellular location">
    <subcellularLocation>
        <location evidence="1">Membrane</location>
        <topology evidence="1">Multi-pass membrane protein</topology>
    </subcellularLocation>
</comment>
<dbReference type="InterPro" id="IPR019498">
    <property type="entry name" value="MENTAL"/>
</dbReference>
<reference evidence="9" key="1">
    <citation type="submission" date="2025-08" db="UniProtKB">
        <authorList>
            <consortium name="RefSeq"/>
        </authorList>
    </citation>
    <scope>IDENTIFICATION</scope>
</reference>
<evidence type="ECO:0000256" key="3">
    <source>
        <dbReference type="ARBA" id="ARBA00023136"/>
    </source>
</evidence>
<sequence>MSVNVYHADVQSLDAARTVNGNIAPTDTIMQSASLSSYDGRYLSPVRRTFCLITLFDMIFIFLLWIIYSQLSGMNIHDIFLRQVAHYSIQTSMFDNVMLSVGRFISLTLAYGLFKLNHWWVVALTTTVTSAFLLAKVFFYDFREDNTTAATLDYVLLVCCFVIGWIEVWFLDFKVIPTEKRYEFLDAQHSIERAPLLPGTVQPNHYHSSSHSGETASGGYYSPFESSESEGEFEDAEPGPHRAHGHGHGAGSHRSAARLFLTLQAEIATSAKEIFRLVIQDISKAPLWNPTLLENRVLQHVNEHVDVIYTVTADVGAGTVSSRDFVTARCIEKRDGVYLSAGCGTNHAEMLPTNKYVRGENRVAGYVIKSAPNNPDKCIFTWVVNSNLKGWLPQALVEQGIATMMVDYMSYLRKYVAEAYNTV</sequence>
<evidence type="ECO:0000313" key="8">
    <source>
        <dbReference type="Proteomes" id="UP000695022"/>
    </source>
</evidence>
<protein>
    <submittedName>
        <fullName evidence="9">StAR-related lipid transfer protein 3-like</fullName>
    </submittedName>
</protein>
<dbReference type="InterPro" id="IPR051869">
    <property type="entry name" value="STARD3"/>
</dbReference>
<proteinExistence type="predicted"/>
<evidence type="ECO:0000259" key="7">
    <source>
        <dbReference type="PROSITE" id="PS51439"/>
    </source>
</evidence>
<dbReference type="Proteomes" id="UP000695022">
    <property type="component" value="Unplaced"/>
</dbReference>
<gene>
    <name evidence="9" type="primary">LOC106808626</name>
</gene>
<evidence type="ECO:0000256" key="4">
    <source>
        <dbReference type="SAM" id="MobiDB-lite"/>
    </source>
</evidence>
<keyword evidence="8" id="KW-1185">Reference proteome</keyword>
<feature type="compositionally biased region" description="Polar residues" evidence="4">
    <location>
        <begin position="203"/>
        <end position="215"/>
    </location>
</feature>
<feature type="transmembrane region" description="Helical" evidence="5">
    <location>
        <begin position="152"/>
        <end position="171"/>
    </location>
</feature>
<dbReference type="Pfam" id="PF01852">
    <property type="entry name" value="START"/>
    <property type="match status" value="1"/>
</dbReference>
<feature type="transmembrane region" description="Helical" evidence="5">
    <location>
        <begin position="121"/>
        <end position="140"/>
    </location>
</feature>
<dbReference type="RefSeq" id="XP_014666904.1">
    <property type="nucleotide sequence ID" value="XM_014811418.1"/>
</dbReference>
<dbReference type="InterPro" id="IPR002913">
    <property type="entry name" value="START_lipid-bd_dom"/>
</dbReference>
<dbReference type="PANTHER" id="PTHR46121:SF4">
    <property type="entry name" value="STEROIDOGENIC ACUTE REGULATORY PROTEIN-LIKE"/>
    <property type="match status" value="1"/>
</dbReference>
<dbReference type="SUPFAM" id="SSF55961">
    <property type="entry name" value="Bet v1-like"/>
    <property type="match status" value="1"/>
</dbReference>
<evidence type="ECO:0000313" key="9">
    <source>
        <dbReference type="RefSeq" id="XP_014666904.1"/>
    </source>
</evidence>
<feature type="compositionally biased region" description="Low complexity" evidence="4">
    <location>
        <begin position="217"/>
        <end position="226"/>
    </location>
</feature>
<evidence type="ECO:0000256" key="2">
    <source>
        <dbReference type="ARBA" id="ARBA00022692"/>
    </source>
</evidence>
<dbReference type="Pfam" id="PF10457">
    <property type="entry name" value="MENTAL"/>
    <property type="match status" value="1"/>
</dbReference>
<feature type="transmembrane region" description="Helical" evidence="5">
    <location>
        <begin position="50"/>
        <end position="68"/>
    </location>
</feature>
<feature type="domain" description="START" evidence="6">
    <location>
        <begin position="278"/>
        <end position="421"/>
    </location>
</feature>
<dbReference type="PROSITE" id="PS50848">
    <property type="entry name" value="START"/>
    <property type="match status" value="1"/>
</dbReference>
<keyword evidence="3 5" id="KW-0472">Membrane</keyword>
<keyword evidence="5" id="KW-1133">Transmembrane helix</keyword>
<feature type="domain" description="MENTAL" evidence="7">
    <location>
        <begin position="43"/>
        <end position="216"/>
    </location>
</feature>
<evidence type="ECO:0000259" key="6">
    <source>
        <dbReference type="PROSITE" id="PS50848"/>
    </source>
</evidence>
<dbReference type="GeneID" id="106808626"/>
<dbReference type="PRINTS" id="PR00978">
    <property type="entry name" value="STARPROTEIN"/>
</dbReference>
<organism evidence="8 9">
    <name type="scientific">Priapulus caudatus</name>
    <name type="common">Priapulid worm</name>
    <dbReference type="NCBI Taxonomy" id="37621"/>
    <lineage>
        <taxon>Eukaryota</taxon>
        <taxon>Metazoa</taxon>
        <taxon>Ecdysozoa</taxon>
        <taxon>Scalidophora</taxon>
        <taxon>Priapulida</taxon>
        <taxon>Priapulimorpha</taxon>
        <taxon>Priapulimorphida</taxon>
        <taxon>Priapulidae</taxon>
        <taxon>Priapulus</taxon>
    </lineage>
</organism>
<feature type="compositionally biased region" description="Acidic residues" evidence="4">
    <location>
        <begin position="227"/>
        <end position="237"/>
    </location>
</feature>
<accession>A0ABM1E3Y3</accession>